<dbReference type="EMBL" id="CAEKKB010000002">
    <property type="protein sequence ID" value="CAB4299503.1"/>
    <property type="molecule type" value="Genomic_DNA"/>
</dbReference>
<name>A0A6J5WGR2_PRUAR</name>
<gene>
    <name evidence="1" type="ORF">CURHAP_LOCUS14584</name>
    <name evidence="2" type="ORF">ORAREDHAP_LOCUS13861</name>
</gene>
<reference evidence="4" key="1">
    <citation type="journal article" date="2020" name="Genome Biol.">
        <title>Gamete binning: chromosome-level and haplotype-resolved genome assembly enabled by high-throughput single-cell sequencing of gamete genomes.</title>
        <authorList>
            <person name="Campoy J.A."/>
            <person name="Sun H."/>
            <person name="Goel M."/>
            <person name="Jiao W.-B."/>
            <person name="Folz-Donahue K."/>
            <person name="Wang N."/>
            <person name="Rubio M."/>
            <person name="Liu C."/>
            <person name="Kukat C."/>
            <person name="Ruiz D."/>
            <person name="Huettel B."/>
            <person name="Schneeberger K."/>
        </authorList>
    </citation>
    <scope>NUCLEOTIDE SEQUENCE [LARGE SCALE GENOMIC DNA]</scope>
    <source>
        <strain evidence="4">cv. Rojo Pasion</strain>
    </source>
</reference>
<proteinExistence type="predicted"/>
<sequence length="103" mass="11711">MWRLWNLANTPLQTGWPQLYKFGAKEGVTRLVQRLSKNIGRLINGGYKVNSMTTNNNFFTNEVIVKFDVMSVSMEDGVCSHVGGVEIVAVKMNKKLYRDTKLI</sequence>
<accession>A0A6J5WGR2</accession>
<evidence type="ECO:0000313" key="3">
    <source>
        <dbReference type="Proteomes" id="UP000507222"/>
    </source>
</evidence>
<dbReference type="AlphaFoldDB" id="A0A6J5WGR2"/>
<dbReference type="Proteomes" id="UP000507245">
    <property type="component" value="Unassembled WGS sequence"/>
</dbReference>
<dbReference type="Proteomes" id="UP000507222">
    <property type="component" value="Unassembled WGS sequence"/>
</dbReference>
<protein>
    <submittedName>
        <fullName evidence="2">Uncharacterized protein</fullName>
    </submittedName>
</protein>
<evidence type="ECO:0000313" key="1">
    <source>
        <dbReference type="EMBL" id="CAB4269231.1"/>
    </source>
</evidence>
<dbReference type="EMBL" id="CAEKDK010000002">
    <property type="protein sequence ID" value="CAB4269231.1"/>
    <property type="molecule type" value="Genomic_DNA"/>
</dbReference>
<keyword evidence="4" id="KW-1185">Reference proteome</keyword>
<evidence type="ECO:0000313" key="4">
    <source>
        <dbReference type="Proteomes" id="UP000507245"/>
    </source>
</evidence>
<organism evidence="2 4">
    <name type="scientific">Prunus armeniaca</name>
    <name type="common">Apricot</name>
    <name type="synonym">Armeniaca vulgaris</name>
    <dbReference type="NCBI Taxonomy" id="36596"/>
    <lineage>
        <taxon>Eukaryota</taxon>
        <taxon>Viridiplantae</taxon>
        <taxon>Streptophyta</taxon>
        <taxon>Embryophyta</taxon>
        <taxon>Tracheophyta</taxon>
        <taxon>Spermatophyta</taxon>
        <taxon>Magnoliopsida</taxon>
        <taxon>eudicotyledons</taxon>
        <taxon>Gunneridae</taxon>
        <taxon>Pentapetalae</taxon>
        <taxon>rosids</taxon>
        <taxon>fabids</taxon>
        <taxon>Rosales</taxon>
        <taxon>Rosaceae</taxon>
        <taxon>Amygdaloideae</taxon>
        <taxon>Amygdaleae</taxon>
        <taxon>Prunus</taxon>
    </lineage>
</organism>
<reference evidence="2 3" key="2">
    <citation type="submission" date="2020-05" db="EMBL/GenBank/DDBJ databases">
        <authorList>
            <person name="Campoy J."/>
            <person name="Schneeberger K."/>
            <person name="Spophaly S."/>
        </authorList>
    </citation>
    <scope>NUCLEOTIDE SEQUENCE [LARGE SCALE GENOMIC DNA]</scope>
    <source>
        <strain evidence="2">PruArmRojPasFocal</strain>
    </source>
</reference>
<evidence type="ECO:0000313" key="2">
    <source>
        <dbReference type="EMBL" id="CAB4299503.1"/>
    </source>
</evidence>